<organism evidence="1 2">
    <name type="scientific">Marinomonas primoryensis</name>
    <dbReference type="NCBI Taxonomy" id="178399"/>
    <lineage>
        <taxon>Bacteria</taxon>
        <taxon>Pseudomonadati</taxon>
        <taxon>Pseudomonadota</taxon>
        <taxon>Gammaproteobacteria</taxon>
        <taxon>Oceanospirillales</taxon>
        <taxon>Oceanospirillaceae</taxon>
        <taxon>Marinomonas</taxon>
    </lineage>
</organism>
<protein>
    <submittedName>
        <fullName evidence="1">Uncharacterized protein</fullName>
    </submittedName>
</protein>
<dbReference type="Proteomes" id="UP000509371">
    <property type="component" value="Chromosome"/>
</dbReference>
<sequence>MKKQSVFHSLQYEEVFTHACIVFRYKKGKIKKLFKRRLFSQ</sequence>
<evidence type="ECO:0000313" key="2">
    <source>
        <dbReference type="Proteomes" id="UP000509371"/>
    </source>
</evidence>
<dbReference type="EMBL" id="CP054301">
    <property type="protein sequence ID" value="QKK79520.1"/>
    <property type="molecule type" value="Genomic_DNA"/>
</dbReference>
<reference evidence="1 2" key="1">
    <citation type="submission" date="2020-06" db="EMBL/GenBank/DDBJ databases">
        <authorList>
            <person name="Voronona O.L."/>
            <person name="Aksenova E.I."/>
            <person name="Kunda M.S."/>
            <person name="Semenov A.N."/>
            <person name="Ryzhova N."/>
        </authorList>
    </citation>
    <scope>NUCLEOTIDE SEQUENCE [LARGE SCALE GENOMIC DNA]</scope>
    <source>
        <strain evidence="1 2">MPKMM3633</strain>
    </source>
</reference>
<evidence type="ECO:0000313" key="1">
    <source>
        <dbReference type="EMBL" id="QKK79520.1"/>
    </source>
</evidence>
<dbReference type="AlphaFoldDB" id="A0A859CYG2"/>
<dbReference type="KEGG" id="mpri:MP3633_0784"/>
<gene>
    <name evidence="1" type="ORF">MP3633_0784</name>
</gene>
<name>A0A859CYG2_9GAMM</name>
<proteinExistence type="predicted"/>
<accession>A0A859CYG2</accession>